<accession>A0A5D4SMJ1</accession>
<proteinExistence type="predicted"/>
<keyword evidence="1" id="KW-1133">Transmembrane helix</keyword>
<evidence type="ECO:0000256" key="1">
    <source>
        <dbReference type="SAM" id="Phobius"/>
    </source>
</evidence>
<comment type="caution">
    <text evidence="2">The sequence shown here is derived from an EMBL/GenBank/DDBJ whole genome shotgun (WGS) entry which is preliminary data.</text>
</comment>
<gene>
    <name evidence="2" type="ORF">FZC76_20060</name>
</gene>
<dbReference type="OrthoDB" id="2972924at2"/>
<feature type="transmembrane region" description="Helical" evidence="1">
    <location>
        <begin position="6"/>
        <end position="21"/>
    </location>
</feature>
<organism evidence="2 3">
    <name type="scientific">Sutcliffiella horikoshii</name>
    <dbReference type="NCBI Taxonomy" id="79883"/>
    <lineage>
        <taxon>Bacteria</taxon>
        <taxon>Bacillati</taxon>
        <taxon>Bacillota</taxon>
        <taxon>Bacilli</taxon>
        <taxon>Bacillales</taxon>
        <taxon>Bacillaceae</taxon>
        <taxon>Sutcliffiella</taxon>
    </lineage>
</organism>
<keyword evidence="1" id="KW-0472">Membrane</keyword>
<name>A0A5D4SMJ1_9BACI</name>
<dbReference type="AlphaFoldDB" id="A0A5D4SMJ1"/>
<keyword evidence="1" id="KW-0812">Transmembrane</keyword>
<evidence type="ECO:0000313" key="3">
    <source>
        <dbReference type="Proteomes" id="UP000322524"/>
    </source>
</evidence>
<dbReference type="RefSeq" id="WP_148989930.1">
    <property type="nucleotide sequence ID" value="NZ_VTEV01000010.1"/>
</dbReference>
<reference evidence="2 3" key="1">
    <citation type="submission" date="2019-08" db="EMBL/GenBank/DDBJ databases">
        <title>Bacillus genomes from the desert of Cuatro Cienegas, Coahuila.</title>
        <authorList>
            <person name="Olmedo-Alvarez G."/>
        </authorList>
    </citation>
    <scope>NUCLEOTIDE SEQUENCE [LARGE SCALE GENOMIC DNA]</scope>
    <source>
        <strain evidence="2 3">CH28_1T</strain>
    </source>
</reference>
<dbReference type="EMBL" id="VTEV01000010">
    <property type="protein sequence ID" value="TYS63514.1"/>
    <property type="molecule type" value="Genomic_DNA"/>
</dbReference>
<evidence type="ECO:0000313" key="2">
    <source>
        <dbReference type="EMBL" id="TYS63514.1"/>
    </source>
</evidence>
<sequence length="186" mass="22272">MENWIIAIFTMIYVVLTYLILKSNKKMIEENVKGREREYRPEVIGFFREERGFLYFQLKNIGRRLAINTQIDFIPDLNMWTYMNDVDFLKGRIKTIAPNQFYDTYVGVQHEVKKEYEELLSLHSDNKGSGETFIKIKYNDEDGINYESYYEVSLLDFDMYKGRRTYDMTDLVKEIKALNEKNNKEG</sequence>
<dbReference type="Proteomes" id="UP000322524">
    <property type="component" value="Unassembled WGS sequence"/>
</dbReference>
<protein>
    <submittedName>
        <fullName evidence="2">Uncharacterized protein</fullName>
    </submittedName>
</protein>